<protein>
    <submittedName>
        <fullName evidence="1">Uncharacterized protein</fullName>
    </submittedName>
</protein>
<gene>
    <name evidence="1" type="ORF">POM88_038319</name>
</gene>
<comment type="caution">
    <text evidence="1">The sequence shown here is derived from an EMBL/GenBank/DDBJ whole genome shotgun (WGS) entry which is preliminary data.</text>
</comment>
<organism evidence="1 2">
    <name type="scientific">Heracleum sosnowskyi</name>
    <dbReference type="NCBI Taxonomy" id="360622"/>
    <lineage>
        <taxon>Eukaryota</taxon>
        <taxon>Viridiplantae</taxon>
        <taxon>Streptophyta</taxon>
        <taxon>Embryophyta</taxon>
        <taxon>Tracheophyta</taxon>
        <taxon>Spermatophyta</taxon>
        <taxon>Magnoliopsida</taxon>
        <taxon>eudicotyledons</taxon>
        <taxon>Gunneridae</taxon>
        <taxon>Pentapetalae</taxon>
        <taxon>asterids</taxon>
        <taxon>campanulids</taxon>
        <taxon>Apiales</taxon>
        <taxon>Apiaceae</taxon>
        <taxon>Apioideae</taxon>
        <taxon>apioid superclade</taxon>
        <taxon>Tordylieae</taxon>
        <taxon>Tordyliinae</taxon>
        <taxon>Heracleum</taxon>
    </lineage>
</organism>
<dbReference type="EMBL" id="JAUIZM010000009">
    <property type="protein sequence ID" value="KAK1362758.1"/>
    <property type="molecule type" value="Genomic_DNA"/>
</dbReference>
<reference evidence="1" key="2">
    <citation type="submission" date="2023-05" db="EMBL/GenBank/DDBJ databases">
        <authorList>
            <person name="Schelkunov M.I."/>
        </authorList>
    </citation>
    <scope>NUCLEOTIDE SEQUENCE</scope>
    <source>
        <strain evidence="1">Hsosn_3</strain>
        <tissue evidence="1">Leaf</tissue>
    </source>
</reference>
<dbReference type="AlphaFoldDB" id="A0AAD8HAL6"/>
<sequence>MDSISESLVRLQASEACVSYQGTCVRFVSIGLYLISYKISQKWRTTNLLPWLSLLTTLALRLALRNSMSTSLLVATVLYQASKDDLAVYAALAKPLSSNYVNVSRWYNNIEAILRISGAPAEGCGVNVEGSAVASAAVDDDDDDVYSFGAERSSRRGIWKGENFVELAQLSRNAFAAGAARLSSSHQQNVEVDSKKSDSNRTVKYFIQELVDKDLDDANEELNFRALENGYVAITPLSLSPSTDADV</sequence>
<name>A0AAD8HAL6_9APIA</name>
<dbReference type="Proteomes" id="UP001237642">
    <property type="component" value="Unassembled WGS sequence"/>
</dbReference>
<reference evidence="1" key="1">
    <citation type="submission" date="2023-02" db="EMBL/GenBank/DDBJ databases">
        <title>Genome of toxic invasive species Heracleum sosnowskyi carries increased number of genes despite the absence of recent whole-genome duplications.</title>
        <authorList>
            <person name="Schelkunov M."/>
            <person name="Shtratnikova V."/>
            <person name="Makarenko M."/>
            <person name="Klepikova A."/>
            <person name="Omelchenko D."/>
            <person name="Novikova G."/>
            <person name="Obukhova E."/>
            <person name="Bogdanov V."/>
            <person name="Penin A."/>
            <person name="Logacheva M."/>
        </authorList>
    </citation>
    <scope>NUCLEOTIDE SEQUENCE</scope>
    <source>
        <strain evidence="1">Hsosn_3</strain>
        <tissue evidence="1">Leaf</tissue>
    </source>
</reference>
<keyword evidence="2" id="KW-1185">Reference proteome</keyword>
<evidence type="ECO:0000313" key="2">
    <source>
        <dbReference type="Proteomes" id="UP001237642"/>
    </source>
</evidence>
<proteinExistence type="predicted"/>
<accession>A0AAD8HAL6</accession>
<evidence type="ECO:0000313" key="1">
    <source>
        <dbReference type="EMBL" id="KAK1362758.1"/>
    </source>
</evidence>